<reference evidence="6" key="2">
    <citation type="submission" date="2025-09" db="UniProtKB">
        <authorList>
            <consortium name="Ensembl"/>
        </authorList>
    </citation>
    <scope>IDENTIFICATION</scope>
</reference>
<organism evidence="6 7">
    <name type="scientific">Mola mola</name>
    <name type="common">Ocean sunfish</name>
    <name type="synonym">Tetraodon mola</name>
    <dbReference type="NCBI Taxonomy" id="94237"/>
    <lineage>
        <taxon>Eukaryota</taxon>
        <taxon>Metazoa</taxon>
        <taxon>Chordata</taxon>
        <taxon>Craniata</taxon>
        <taxon>Vertebrata</taxon>
        <taxon>Euteleostomi</taxon>
        <taxon>Actinopterygii</taxon>
        <taxon>Neopterygii</taxon>
        <taxon>Teleostei</taxon>
        <taxon>Neoteleostei</taxon>
        <taxon>Acanthomorphata</taxon>
        <taxon>Eupercaria</taxon>
        <taxon>Tetraodontiformes</taxon>
        <taxon>Molidae</taxon>
        <taxon>Mola</taxon>
    </lineage>
</organism>
<feature type="transmembrane region" description="Helical" evidence="4">
    <location>
        <begin position="176"/>
        <end position="197"/>
    </location>
</feature>
<comment type="subcellular location">
    <subcellularLocation>
        <location evidence="1">Cell membrane</location>
        <topology evidence="1">Single-pass type I membrane protein</topology>
    </subcellularLocation>
</comment>
<keyword evidence="2" id="KW-1003">Cell membrane</keyword>
<dbReference type="GO" id="GO:0007166">
    <property type="term" value="P:cell surface receptor signaling pathway"/>
    <property type="evidence" value="ECO:0007669"/>
    <property type="project" value="TreeGrafter"/>
</dbReference>
<evidence type="ECO:0000256" key="4">
    <source>
        <dbReference type="SAM" id="Phobius"/>
    </source>
</evidence>
<proteinExistence type="predicted"/>
<evidence type="ECO:0000256" key="1">
    <source>
        <dbReference type="ARBA" id="ARBA00004251"/>
    </source>
</evidence>
<accession>A0A3Q4AQC9</accession>
<evidence type="ECO:0000313" key="7">
    <source>
        <dbReference type="Proteomes" id="UP000261620"/>
    </source>
</evidence>
<keyword evidence="3 5" id="KW-0732">Signal</keyword>
<keyword evidence="4" id="KW-1133">Transmembrane helix</keyword>
<dbReference type="AlphaFoldDB" id="A0A3Q4AQC9"/>
<dbReference type="Ensembl" id="ENSMMOT00000006779.1">
    <property type="protein sequence ID" value="ENSMMOP00000006655.1"/>
    <property type="gene ID" value="ENSMMOG00000005199.1"/>
</dbReference>
<keyword evidence="7" id="KW-1185">Reference proteome</keyword>
<feature type="transmembrane region" description="Helical" evidence="4">
    <location>
        <begin position="105"/>
        <end position="125"/>
    </location>
</feature>
<evidence type="ECO:0000256" key="5">
    <source>
        <dbReference type="SAM" id="SignalP"/>
    </source>
</evidence>
<dbReference type="GO" id="GO:0045059">
    <property type="term" value="P:positive thymic T cell selection"/>
    <property type="evidence" value="ECO:0007669"/>
    <property type="project" value="TreeGrafter"/>
</dbReference>
<dbReference type="PANTHER" id="PTHR10570:SF9">
    <property type="entry name" value="T-CELL SURFACE GLYCOPROTEIN CD3 EPSILON CHAIN"/>
    <property type="match status" value="1"/>
</dbReference>
<name>A0A3Q4AQC9_MOLML</name>
<evidence type="ECO:0000256" key="3">
    <source>
        <dbReference type="ARBA" id="ARBA00022729"/>
    </source>
</evidence>
<feature type="chain" id="PRO_5018596391" evidence="5">
    <location>
        <begin position="26"/>
        <end position="222"/>
    </location>
</feature>
<keyword evidence="4" id="KW-0472">Membrane</keyword>
<dbReference type="InterPro" id="IPR015484">
    <property type="entry name" value="CD3_esu/gsu/dsu"/>
</dbReference>
<dbReference type="STRING" id="94237.ENSMMOP00000006655"/>
<dbReference type="GO" id="GO:0042105">
    <property type="term" value="C:alpha-beta T cell receptor complex"/>
    <property type="evidence" value="ECO:0007669"/>
    <property type="project" value="TreeGrafter"/>
</dbReference>
<sequence length="222" mass="25575">KKMISMGVQATHAILAILFIATVKADEGGVTFWKENFQMTCPTKGIFFDKDGNNIGENEIMELKYDNQKKSLYHCEYSEENSVTSYYFYVQGKVCENCFELSADIFLMVIVMDMLLTTFVMMITYRCTKNKSSAGRTQTSKASAPLAGRGPAVPSRDYEVSIAYTNTFIIKTSFHFCTNFAFLFFVFVWSQLFLIILKCYLRTQFDSSKKNLKRHFSYHQII</sequence>
<dbReference type="PANTHER" id="PTHR10570">
    <property type="entry name" value="T-CELL SURFACE GLYCOPROTEIN CD3 GAMMA CHAIN / DELTA CHAIN"/>
    <property type="match status" value="1"/>
</dbReference>
<evidence type="ECO:0000313" key="6">
    <source>
        <dbReference type="Ensembl" id="ENSMMOP00000006655.1"/>
    </source>
</evidence>
<keyword evidence="4" id="KW-0812">Transmembrane</keyword>
<dbReference type="GO" id="GO:0009897">
    <property type="term" value="C:external side of plasma membrane"/>
    <property type="evidence" value="ECO:0007669"/>
    <property type="project" value="TreeGrafter"/>
</dbReference>
<dbReference type="Pfam" id="PF16681">
    <property type="entry name" value="Ig_5"/>
    <property type="match status" value="1"/>
</dbReference>
<dbReference type="Proteomes" id="UP000261620">
    <property type="component" value="Unplaced"/>
</dbReference>
<reference evidence="6" key="1">
    <citation type="submission" date="2025-08" db="UniProtKB">
        <authorList>
            <consortium name="Ensembl"/>
        </authorList>
    </citation>
    <scope>IDENTIFICATION</scope>
</reference>
<protein>
    <submittedName>
        <fullName evidence="6">Uncharacterized protein</fullName>
    </submittedName>
</protein>
<dbReference type="GO" id="GO:0004888">
    <property type="term" value="F:transmembrane signaling receptor activity"/>
    <property type="evidence" value="ECO:0007669"/>
    <property type="project" value="TreeGrafter"/>
</dbReference>
<evidence type="ECO:0000256" key="2">
    <source>
        <dbReference type="ARBA" id="ARBA00022475"/>
    </source>
</evidence>
<feature type="signal peptide" evidence="5">
    <location>
        <begin position="1"/>
        <end position="25"/>
    </location>
</feature>